<evidence type="ECO:0000313" key="5">
    <source>
        <dbReference type="EMBL" id="EMB33799.1"/>
    </source>
</evidence>
<gene>
    <name evidence="5" type="ORF">HMPREF9726_01179</name>
</gene>
<keyword evidence="3" id="KW-0175">Coiled coil</keyword>
<sequence>MADEQNIVDNFGDLIDKIVVQYNKGVILDFVTSHSFKIIEESMDNLQEKFETILSVFEEIQKESSSSASNANYVDEMLSNVLKRRTVIQEEIHERVDEIEATAENAENAASAFEVLKDRTAEVEDMLSGIKDVSVKTGILAINASIEAARAGSVGNGFRIIANEVRSLATQTGDFAKKIESKLEELNKSVDEINNSMTGFIELFSKFRKSFNGVLANLDENSATLKDAGFSLAEITASIKEQDITIREGFLSLKKIDNFLHDTSTILDAVQTSHEHLGTLLQQS</sequence>
<feature type="domain" description="Methyl-accepting transducer" evidence="4">
    <location>
        <begin position="39"/>
        <end position="257"/>
    </location>
</feature>
<dbReference type="PATRIC" id="fig|999432.5.peg.1228"/>
<evidence type="ECO:0000256" key="3">
    <source>
        <dbReference type="SAM" id="Coils"/>
    </source>
</evidence>
<proteinExistence type="predicted"/>
<dbReference type="PANTHER" id="PTHR32089:SF112">
    <property type="entry name" value="LYSOZYME-LIKE PROTEIN-RELATED"/>
    <property type="match status" value="1"/>
</dbReference>
<dbReference type="GeneID" id="2741469"/>
<dbReference type="PANTHER" id="PTHR32089">
    <property type="entry name" value="METHYL-ACCEPTING CHEMOTAXIS PROTEIN MCPB"/>
    <property type="match status" value="1"/>
</dbReference>
<reference evidence="5" key="1">
    <citation type="submission" date="2012-01" db="EMBL/GenBank/DDBJ databases">
        <title>The Genome Sequence of Treponema denticola H-22.</title>
        <authorList>
            <consortium name="The Broad Institute Genome Sequencing Platform"/>
            <person name="Earl A."/>
            <person name="Ward D."/>
            <person name="Feldgarden M."/>
            <person name="Gevers D."/>
            <person name="Blanton J.M."/>
            <person name="Fenno C.J."/>
            <person name="Baranova O.V."/>
            <person name="Mathney J."/>
            <person name="Dewhirst F.E."/>
            <person name="Izard J."/>
            <person name="Young S.K."/>
            <person name="Zeng Q."/>
            <person name="Gargeya S."/>
            <person name="Fitzgerald M."/>
            <person name="Haas B."/>
            <person name="Abouelleil A."/>
            <person name="Alvarado L."/>
            <person name="Arachchi H.M."/>
            <person name="Berlin A."/>
            <person name="Chapman S.B."/>
            <person name="Gearin G."/>
            <person name="Goldberg J."/>
            <person name="Griggs A."/>
            <person name="Gujja S."/>
            <person name="Hansen M."/>
            <person name="Heiman D."/>
            <person name="Howarth C."/>
            <person name="Larimer J."/>
            <person name="Lui A."/>
            <person name="MacDonald P.J.P."/>
            <person name="McCowen C."/>
            <person name="Montmayeur A."/>
            <person name="Murphy C."/>
            <person name="Neiman D."/>
            <person name="Pearson M."/>
            <person name="Priest M."/>
            <person name="Roberts A."/>
            <person name="Saif S."/>
            <person name="Shea T."/>
            <person name="Sisk P."/>
            <person name="Stolte C."/>
            <person name="Sykes S."/>
            <person name="Wortman J."/>
            <person name="Nusbaum C."/>
            <person name="Birren B."/>
        </authorList>
    </citation>
    <scope>NUCLEOTIDE SEQUENCE [LARGE SCALE GENOMIC DNA]</scope>
    <source>
        <strain evidence="5">H-22</strain>
    </source>
</reference>
<dbReference type="PROSITE" id="PS50111">
    <property type="entry name" value="CHEMOTAXIS_TRANSDUC_2"/>
    <property type="match status" value="1"/>
</dbReference>
<dbReference type="AlphaFoldDB" id="A0A0E2EHW5"/>
<dbReference type="SUPFAM" id="SSF58104">
    <property type="entry name" value="Methyl-accepting chemotaxis protein (MCP) signaling domain"/>
    <property type="match status" value="1"/>
</dbReference>
<dbReference type="Proteomes" id="UP000011705">
    <property type="component" value="Chromosome"/>
</dbReference>
<evidence type="ECO:0000256" key="2">
    <source>
        <dbReference type="PROSITE-ProRule" id="PRU00284"/>
    </source>
</evidence>
<dbReference type="RefSeq" id="WP_002673837.1">
    <property type="nucleotide sequence ID" value="NZ_CM001795.1"/>
</dbReference>
<evidence type="ECO:0000256" key="1">
    <source>
        <dbReference type="ARBA" id="ARBA00023224"/>
    </source>
</evidence>
<accession>A0A0E2EHW5</accession>
<feature type="coiled-coil region" evidence="3">
    <location>
        <begin position="89"/>
        <end position="116"/>
    </location>
</feature>
<dbReference type="SMART" id="SM00283">
    <property type="entry name" value="MA"/>
    <property type="match status" value="1"/>
</dbReference>
<dbReference type="GO" id="GO:0007165">
    <property type="term" value="P:signal transduction"/>
    <property type="evidence" value="ECO:0007669"/>
    <property type="project" value="UniProtKB-KW"/>
</dbReference>
<comment type="caution">
    <text evidence="5">The sequence shown here is derived from an EMBL/GenBank/DDBJ whole genome shotgun (WGS) entry which is preliminary data.</text>
</comment>
<evidence type="ECO:0000259" key="4">
    <source>
        <dbReference type="PROSITE" id="PS50111"/>
    </source>
</evidence>
<dbReference type="Pfam" id="PF00015">
    <property type="entry name" value="MCPsignal"/>
    <property type="match status" value="1"/>
</dbReference>
<dbReference type="HOGENOM" id="CLU_979832_0_0_12"/>
<name>A0A0E2EHW5_TREDN</name>
<protein>
    <recommendedName>
        <fullName evidence="4">Methyl-accepting transducer domain-containing protein</fullName>
    </recommendedName>
</protein>
<keyword evidence="1 2" id="KW-0807">Transducer</keyword>
<dbReference type="EMBL" id="AGDV01000010">
    <property type="protein sequence ID" value="EMB33799.1"/>
    <property type="molecule type" value="Genomic_DNA"/>
</dbReference>
<organism evidence="5">
    <name type="scientific">Treponema denticola H-22</name>
    <dbReference type="NCBI Taxonomy" id="999432"/>
    <lineage>
        <taxon>Bacteria</taxon>
        <taxon>Pseudomonadati</taxon>
        <taxon>Spirochaetota</taxon>
        <taxon>Spirochaetia</taxon>
        <taxon>Spirochaetales</taxon>
        <taxon>Treponemataceae</taxon>
        <taxon>Treponema</taxon>
    </lineage>
</organism>
<dbReference type="Gene3D" id="1.10.287.950">
    <property type="entry name" value="Methyl-accepting chemotaxis protein"/>
    <property type="match status" value="1"/>
</dbReference>
<dbReference type="InterPro" id="IPR004089">
    <property type="entry name" value="MCPsignal_dom"/>
</dbReference>
<dbReference type="GO" id="GO:0016020">
    <property type="term" value="C:membrane"/>
    <property type="evidence" value="ECO:0007669"/>
    <property type="project" value="InterPro"/>
</dbReference>